<dbReference type="InterPro" id="IPR018484">
    <property type="entry name" value="FGGY_N"/>
</dbReference>
<comment type="pathway">
    <text evidence="1 9">Polyol metabolism; glycerol degradation via glycerol kinase pathway; sn-glycerol 3-phosphate from glycerol: step 1/1.</text>
</comment>
<comment type="catalytic activity">
    <reaction evidence="8 9">
        <text>glycerol + ATP = sn-glycerol 3-phosphate + ADP + H(+)</text>
        <dbReference type="Rhea" id="RHEA:21644"/>
        <dbReference type="ChEBI" id="CHEBI:15378"/>
        <dbReference type="ChEBI" id="CHEBI:17754"/>
        <dbReference type="ChEBI" id="CHEBI:30616"/>
        <dbReference type="ChEBI" id="CHEBI:57597"/>
        <dbReference type="ChEBI" id="CHEBI:456216"/>
        <dbReference type="EC" id="2.7.1.30"/>
    </reaction>
</comment>
<comment type="function">
    <text evidence="9">Key enzyme in the regulation of glycerol uptake and metabolism. Catalyzes the phosphorylation of glycerol to yield sn-glycerol 3-phosphate.</text>
</comment>
<evidence type="ECO:0000256" key="6">
    <source>
        <dbReference type="ARBA" id="ARBA00022798"/>
    </source>
</evidence>
<feature type="binding site" evidence="9">
    <location>
        <position position="133"/>
    </location>
    <ligand>
        <name>sn-glycerol 3-phosphate</name>
        <dbReference type="ChEBI" id="CHEBI:57597"/>
    </ligand>
</feature>
<evidence type="ECO:0000256" key="3">
    <source>
        <dbReference type="ARBA" id="ARBA00022679"/>
    </source>
</evidence>
<feature type="binding site" evidence="9">
    <location>
        <position position="11"/>
    </location>
    <ligand>
        <name>ATP</name>
        <dbReference type="ChEBI" id="CHEBI:30616"/>
    </ligand>
</feature>
<dbReference type="InterPro" id="IPR000577">
    <property type="entry name" value="Carb_kinase_FGGY"/>
</dbReference>
<feature type="binding site" evidence="9">
    <location>
        <position position="81"/>
    </location>
    <ligand>
        <name>sn-glycerol 3-phosphate</name>
        <dbReference type="ChEBI" id="CHEBI:57597"/>
    </ligand>
</feature>
<dbReference type="KEGG" id="sng:SNE_A13540"/>
<dbReference type="EC" id="2.7.1.30" evidence="9"/>
<keyword evidence="7 9" id="KW-0067">ATP-binding</keyword>
<feature type="binding site" evidence="9">
    <location>
        <position position="15"/>
    </location>
    <ligand>
        <name>ADP</name>
        <dbReference type="ChEBI" id="CHEBI:456216"/>
    </ligand>
</feature>
<dbReference type="GO" id="GO:0004370">
    <property type="term" value="F:glycerol kinase activity"/>
    <property type="evidence" value="ECO:0007669"/>
    <property type="project" value="UniProtKB-UniRule"/>
</dbReference>
<feature type="binding site" evidence="9">
    <location>
        <position position="12"/>
    </location>
    <ligand>
        <name>ATP</name>
        <dbReference type="ChEBI" id="CHEBI:30616"/>
    </ligand>
</feature>
<accession>F8L8T8</accession>
<evidence type="ECO:0000256" key="1">
    <source>
        <dbReference type="ARBA" id="ARBA00005190"/>
    </source>
</evidence>
<feature type="domain" description="Carbohydrate kinase FGGY C-terminal" evidence="12">
    <location>
        <begin position="259"/>
        <end position="445"/>
    </location>
</feature>
<evidence type="ECO:0000256" key="7">
    <source>
        <dbReference type="ARBA" id="ARBA00022840"/>
    </source>
</evidence>
<dbReference type="Gene3D" id="3.30.420.40">
    <property type="match status" value="2"/>
</dbReference>
<dbReference type="PIRSF" id="PIRSF000538">
    <property type="entry name" value="GlpK"/>
    <property type="match status" value="1"/>
</dbReference>
<feature type="binding site" evidence="9">
    <location>
        <position position="242"/>
    </location>
    <ligand>
        <name>sn-glycerol 3-phosphate</name>
        <dbReference type="ChEBI" id="CHEBI:57597"/>
    </ligand>
</feature>
<dbReference type="RefSeq" id="WP_013943698.1">
    <property type="nucleotide sequence ID" value="NC_015713.1"/>
</dbReference>
<feature type="binding site" evidence="9">
    <location>
        <position position="242"/>
    </location>
    <ligand>
        <name>glycerol</name>
        <dbReference type="ChEBI" id="CHEBI:17754"/>
    </ligand>
</feature>
<proteinExistence type="inferred from homology"/>
<feature type="binding site" evidence="9">
    <location>
        <position position="406"/>
    </location>
    <ligand>
        <name>ADP</name>
        <dbReference type="ChEBI" id="CHEBI:456216"/>
    </ligand>
</feature>
<feature type="binding site" evidence="9">
    <location>
        <position position="81"/>
    </location>
    <ligand>
        <name>glycerol</name>
        <dbReference type="ChEBI" id="CHEBI:17754"/>
    </ligand>
</feature>
<dbReference type="CDD" id="cd07786">
    <property type="entry name" value="FGGY_EcGK_like"/>
    <property type="match status" value="1"/>
</dbReference>
<dbReference type="UniPathway" id="UPA00618">
    <property type="reaction ID" value="UER00672"/>
</dbReference>
<dbReference type="FunFam" id="3.30.420.40:FF:000007">
    <property type="entry name" value="Glycerol kinase"/>
    <property type="match status" value="1"/>
</dbReference>
<feature type="domain" description="Carbohydrate kinase FGGY N-terminal" evidence="11">
    <location>
        <begin position="3"/>
        <end position="249"/>
    </location>
</feature>
<dbReference type="Pfam" id="PF02782">
    <property type="entry name" value="FGGY_C"/>
    <property type="match status" value="1"/>
</dbReference>
<evidence type="ECO:0000259" key="11">
    <source>
        <dbReference type="Pfam" id="PF00370"/>
    </source>
</evidence>
<dbReference type="eggNOG" id="COG0554">
    <property type="taxonomic scope" value="Bacteria"/>
</dbReference>
<evidence type="ECO:0000256" key="10">
    <source>
        <dbReference type="RuleBase" id="RU003733"/>
    </source>
</evidence>
<dbReference type="NCBIfam" id="NF000756">
    <property type="entry name" value="PRK00047.1"/>
    <property type="match status" value="1"/>
</dbReference>
<dbReference type="PROSITE" id="PS00445">
    <property type="entry name" value="FGGY_KINASES_2"/>
    <property type="match status" value="1"/>
</dbReference>
<feature type="binding site" evidence="9">
    <location>
        <position position="82"/>
    </location>
    <ligand>
        <name>glycerol</name>
        <dbReference type="ChEBI" id="CHEBI:17754"/>
    </ligand>
</feature>
<feature type="binding site" evidence="9">
    <location>
        <position position="307"/>
    </location>
    <ligand>
        <name>ADP</name>
        <dbReference type="ChEBI" id="CHEBI:456216"/>
    </ligand>
</feature>
<evidence type="ECO:0000256" key="5">
    <source>
        <dbReference type="ARBA" id="ARBA00022777"/>
    </source>
</evidence>
<keyword evidence="14" id="KW-1185">Reference proteome</keyword>
<organism evidence="13 14">
    <name type="scientific">Simkania negevensis (strain ATCC VR-1471 / DSM 27360 / Z)</name>
    <dbReference type="NCBI Taxonomy" id="331113"/>
    <lineage>
        <taxon>Bacteria</taxon>
        <taxon>Pseudomonadati</taxon>
        <taxon>Chlamydiota</taxon>
        <taxon>Chlamydiia</taxon>
        <taxon>Parachlamydiales</taxon>
        <taxon>Simkaniaceae</taxon>
        <taxon>Simkania</taxon>
    </lineage>
</organism>
<dbReference type="Pfam" id="PF00370">
    <property type="entry name" value="FGGY_N"/>
    <property type="match status" value="1"/>
</dbReference>
<dbReference type="HAMAP" id="MF_00186">
    <property type="entry name" value="Glycerol_kin"/>
    <property type="match status" value="1"/>
</dbReference>
<feature type="binding site" evidence="9">
    <location>
        <position position="410"/>
    </location>
    <ligand>
        <name>ADP</name>
        <dbReference type="ChEBI" id="CHEBI:456216"/>
    </ligand>
</feature>
<dbReference type="NCBIfam" id="TIGR01311">
    <property type="entry name" value="glycerol_kin"/>
    <property type="match status" value="1"/>
</dbReference>
<dbReference type="HOGENOM" id="CLU_009281_2_3_0"/>
<gene>
    <name evidence="9 13" type="primary">glpK</name>
    <name evidence="13" type="ordered locus">SNE_A13540</name>
</gene>
<keyword evidence="4 9" id="KW-0547">Nucleotide-binding</keyword>
<dbReference type="STRING" id="331113.SNE_A13540"/>
<dbReference type="FunFam" id="3.30.420.40:FF:000008">
    <property type="entry name" value="Glycerol kinase"/>
    <property type="match status" value="1"/>
</dbReference>
<feature type="binding site" evidence="9">
    <location>
        <position position="13"/>
    </location>
    <ligand>
        <name>ATP</name>
        <dbReference type="ChEBI" id="CHEBI:30616"/>
    </ligand>
</feature>
<dbReference type="InterPro" id="IPR018485">
    <property type="entry name" value="FGGY_C"/>
</dbReference>
<feature type="binding site" evidence="9">
    <location>
        <position position="264"/>
    </location>
    <ligand>
        <name>ADP</name>
        <dbReference type="ChEBI" id="CHEBI:456216"/>
    </ligand>
</feature>
<dbReference type="PROSITE" id="PS00933">
    <property type="entry name" value="FGGY_KINASES_1"/>
    <property type="match status" value="1"/>
</dbReference>
<feature type="binding site" evidence="9">
    <location>
        <position position="133"/>
    </location>
    <ligand>
        <name>glycerol</name>
        <dbReference type="ChEBI" id="CHEBI:17754"/>
    </ligand>
</feature>
<sequence>MQYILALDQGTTSSRAIILTKEGHIVGIAQKELQQIFPNPGWVEHNACEIWSSQASVMTGALAMAHLKMRDIAAIGITNQRETTIVWDRKTSHPIHNAIVWQDRRTRTFCQSLKQEGYEPLFQKKTGLLLDPYFSGTKLRWILDNVPNAREKAERGELAFGTVDSWLLWQLTDGRYHITDATNASRTLLYNIHTHEWDNELLEILKIPRSLLPEVRDSSEVYAECSSTVCSSSTPIAGIAGDQQAALFGHSCFKKGMGKATYGTGCFILMNTGPKPAPVKNHLLTTIAYKIGNKTHYALEGSVFIGGAVVQWLRDNLGIIKHSRDIETLAKQSMNSNGVTFVPAFTGLGAPYWDPNTRGTIFGLTRGTQNSHIAYAALESIAFQVADVLDLMHELTPITQLRVDGGAVENNLLMQIQADYSNIPLVRPKWKEMTALGACFLAGLAVGFWKDLDEIQKLWKKEHEFFPSINDVKRKEAKNKWDKAVHWAKMWGNS</sequence>
<dbReference type="Proteomes" id="UP000000496">
    <property type="component" value="Chromosome gsn.131"/>
</dbReference>
<name>F8L8T8_SIMNZ</name>
<evidence type="ECO:0000259" key="12">
    <source>
        <dbReference type="Pfam" id="PF02782"/>
    </source>
</evidence>
<keyword evidence="6 9" id="KW-0319">Glycerol metabolism</keyword>
<evidence type="ECO:0000256" key="9">
    <source>
        <dbReference type="HAMAP-Rule" id="MF_00186"/>
    </source>
</evidence>
<evidence type="ECO:0000313" key="14">
    <source>
        <dbReference type="Proteomes" id="UP000000496"/>
    </source>
</evidence>
<dbReference type="PANTHER" id="PTHR10196">
    <property type="entry name" value="SUGAR KINASE"/>
    <property type="match status" value="1"/>
</dbReference>
<dbReference type="AlphaFoldDB" id="F8L8T8"/>
<dbReference type="GO" id="GO:0005524">
    <property type="term" value="F:ATP binding"/>
    <property type="evidence" value="ECO:0007669"/>
    <property type="project" value="UniProtKB-UniRule"/>
</dbReference>
<evidence type="ECO:0000256" key="8">
    <source>
        <dbReference type="ARBA" id="ARBA00052101"/>
    </source>
</evidence>
<dbReference type="InterPro" id="IPR018483">
    <property type="entry name" value="Carb_kinase_FGGY_CS"/>
</dbReference>
<comment type="activity regulation">
    <text evidence="9">Inhibited by fructose 1,6-bisphosphate (FBP).</text>
</comment>
<comment type="similarity">
    <text evidence="2 9 10">Belongs to the FGGY kinase family.</text>
</comment>
<feature type="binding site" evidence="9">
    <location>
        <position position="264"/>
    </location>
    <ligand>
        <name>ATP</name>
        <dbReference type="ChEBI" id="CHEBI:30616"/>
    </ligand>
</feature>
<feature type="binding site" evidence="9">
    <location>
        <position position="311"/>
    </location>
    <ligand>
        <name>ATP</name>
        <dbReference type="ChEBI" id="CHEBI:30616"/>
    </ligand>
</feature>
<feature type="binding site" evidence="9">
    <location>
        <position position="406"/>
    </location>
    <ligand>
        <name>ATP</name>
        <dbReference type="ChEBI" id="CHEBI:30616"/>
    </ligand>
</feature>
<evidence type="ECO:0000256" key="2">
    <source>
        <dbReference type="ARBA" id="ARBA00009156"/>
    </source>
</evidence>
<dbReference type="GO" id="GO:0005829">
    <property type="term" value="C:cytosol"/>
    <property type="evidence" value="ECO:0007669"/>
    <property type="project" value="UniProtKB-ARBA"/>
</dbReference>
<protein>
    <recommendedName>
        <fullName evidence="9">Glycerol kinase</fullName>
        <ecNumber evidence="9">2.7.1.30</ecNumber>
    </recommendedName>
    <alternativeName>
        <fullName evidence="9">ATP:glycerol 3-phosphotransferase</fullName>
    </alternativeName>
    <alternativeName>
        <fullName evidence="9">Glycerokinase</fullName>
        <shortName evidence="9">GK</shortName>
    </alternativeName>
</protein>
<dbReference type="SUPFAM" id="SSF53067">
    <property type="entry name" value="Actin-like ATPase domain"/>
    <property type="match status" value="2"/>
</dbReference>
<dbReference type="EMBL" id="FR872582">
    <property type="protein sequence ID" value="CCB89231.1"/>
    <property type="molecule type" value="Genomic_DNA"/>
</dbReference>
<evidence type="ECO:0000313" key="13">
    <source>
        <dbReference type="EMBL" id="CCB89231.1"/>
    </source>
</evidence>
<feature type="binding site" evidence="9">
    <location>
        <position position="307"/>
    </location>
    <ligand>
        <name>ATP</name>
        <dbReference type="ChEBI" id="CHEBI:30616"/>
    </ligand>
</feature>
<dbReference type="InterPro" id="IPR043129">
    <property type="entry name" value="ATPase_NBD"/>
</dbReference>
<dbReference type="InterPro" id="IPR005999">
    <property type="entry name" value="Glycerol_kin"/>
</dbReference>
<keyword evidence="3 9" id="KW-0808">Transferase</keyword>
<keyword evidence="5 9" id="KW-0418">Kinase</keyword>
<feature type="binding site" evidence="9">
    <location>
        <position position="243"/>
    </location>
    <ligand>
        <name>glycerol</name>
        <dbReference type="ChEBI" id="CHEBI:17754"/>
    </ligand>
</feature>
<dbReference type="GO" id="GO:0019563">
    <property type="term" value="P:glycerol catabolic process"/>
    <property type="evidence" value="ECO:0007669"/>
    <property type="project" value="UniProtKB-UniRule"/>
</dbReference>
<feature type="binding site" evidence="9">
    <location>
        <position position="82"/>
    </location>
    <ligand>
        <name>sn-glycerol 3-phosphate</name>
        <dbReference type="ChEBI" id="CHEBI:57597"/>
    </ligand>
</feature>
<dbReference type="GO" id="GO:0006072">
    <property type="term" value="P:glycerol-3-phosphate metabolic process"/>
    <property type="evidence" value="ECO:0007669"/>
    <property type="project" value="InterPro"/>
</dbReference>
<dbReference type="OrthoDB" id="9805576at2"/>
<feature type="binding site" evidence="9">
    <location>
        <position position="11"/>
    </location>
    <ligand>
        <name>sn-glycerol 3-phosphate</name>
        <dbReference type="ChEBI" id="CHEBI:57597"/>
    </ligand>
</feature>
<evidence type="ECO:0000256" key="4">
    <source>
        <dbReference type="ARBA" id="ARBA00022741"/>
    </source>
</evidence>
<dbReference type="PANTHER" id="PTHR10196:SF69">
    <property type="entry name" value="GLYCEROL KINASE"/>
    <property type="match status" value="1"/>
</dbReference>
<reference evidence="13 14" key="1">
    <citation type="journal article" date="2011" name="Mol. Biol. Evol.">
        <title>Unity in variety--the pan-genome of the Chlamydiae.</title>
        <authorList>
            <person name="Collingro A."/>
            <person name="Tischler P."/>
            <person name="Weinmaier T."/>
            <person name="Penz T."/>
            <person name="Heinz E."/>
            <person name="Brunham R.C."/>
            <person name="Read T.D."/>
            <person name="Bavoil P.M."/>
            <person name="Sachse K."/>
            <person name="Kahane S."/>
            <person name="Friedman M.G."/>
            <person name="Rattei T."/>
            <person name="Myers G.S."/>
            <person name="Horn M."/>
        </authorList>
    </citation>
    <scope>NUCLEOTIDE SEQUENCE [LARGE SCALE GENOMIC DNA]</scope>
    <source>
        <strain evidence="14">ATCC VR-1471 / Z</strain>
    </source>
</reference>
<feature type="binding site" evidence="9">
    <location>
        <position position="11"/>
    </location>
    <ligand>
        <name>ADP</name>
        <dbReference type="ChEBI" id="CHEBI:456216"/>
    </ligand>
</feature>